<dbReference type="InterPro" id="IPR000210">
    <property type="entry name" value="BTB/POZ_dom"/>
</dbReference>
<comment type="caution">
    <text evidence="3">The sequence shown here is derived from an EMBL/GenBank/DDBJ whole genome shotgun (WGS) entry which is preliminary data.</text>
</comment>
<dbReference type="AlphaFoldDB" id="A0A2V0P6I6"/>
<dbReference type="OrthoDB" id="546239at2759"/>
<sequence length="404" mass="43211">MDPLTVVIPLDTLAAEVRKHEQPPEGIIMSFSSPLAPGVAIKVDPVSLGDPADDVFSIALKWDPAAGPNAVACEVAVGKGAQQRDVQLLELSSCSELGWAIGCLSWDRLRSGLAEEGSSLEATVVRVPSLPPIGLGNACALRVAGGGTGTFAAAGGAMLDGPFSDVAVTAGGRTFRAHRVVLAAASPMFLSMLDGGMREAREAAVELRDADPAAVELLLRHIYGGAIEVPLALALPLYALADQYQMSSGLQRQLRLWLAALRLKPEARCELLPAANRVCPQLVSSSWVRQSSQHLATLSKLPAFGGWPIDAVVEVLKHFSVAPLAAFEAAARWMEAQEKRARQRHHWPRLLDCVDWIVVRAEDLQAMRRHPQASNVPGLDQRLLDAWERLGTWLPAGSTAEAKP</sequence>
<dbReference type="InterPro" id="IPR011333">
    <property type="entry name" value="SKP1/BTB/POZ_sf"/>
</dbReference>
<dbReference type="FunCoup" id="A0A2V0P6I6">
    <property type="interactions" value="659"/>
</dbReference>
<evidence type="ECO:0000259" key="2">
    <source>
        <dbReference type="PROSITE" id="PS50097"/>
    </source>
</evidence>
<dbReference type="Pfam" id="PF00651">
    <property type="entry name" value="BTB"/>
    <property type="match status" value="1"/>
</dbReference>
<protein>
    <recommendedName>
        <fullName evidence="2">BTB domain-containing protein</fullName>
    </recommendedName>
</protein>
<proteinExistence type="predicted"/>
<dbReference type="EMBL" id="BDRX01000065">
    <property type="protein sequence ID" value="GBF95468.1"/>
    <property type="molecule type" value="Genomic_DNA"/>
</dbReference>
<dbReference type="Gene3D" id="3.30.710.10">
    <property type="entry name" value="Potassium Channel Kv1.1, Chain A"/>
    <property type="match status" value="1"/>
</dbReference>
<evidence type="ECO:0000256" key="1">
    <source>
        <dbReference type="ARBA" id="ARBA00004906"/>
    </source>
</evidence>
<dbReference type="PANTHER" id="PTHR24410">
    <property type="entry name" value="HL07962P-RELATED"/>
    <property type="match status" value="1"/>
</dbReference>
<dbReference type="SUPFAM" id="SSF54695">
    <property type="entry name" value="POZ domain"/>
    <property type="match status" value="1"/>
</dbReference>
<keyword evidence="4" id="KW-1185">Reference proteome</keyword>
<dbReference type="InterPro" id="IPR051481">
    <property type="entry name" value="BTB-POZ/Galectin-3-binding"/>
</dbReference>
<reference evidence="3 4" key="1">
    <citation type="journal article" date="2018" name="Sci. Rep.">
        <title>Raphidocelis subcapitata (=Pseudokirchneriella subcapitata) provides an insight into genome evolution and environmental adaptations in the Sphaeropleales.</title>
        <authorList>
            <person name="Suzuki S."/>
            <person name="Yamaguchi H."/>
            <person name="Nakajima N."/>
            <person name="Kawachi M."/>
        </authorList>
    </citation>
    <scope>NUCLEOTIDE SEQUENCE [LARGE SCALE GENOMIC DNA]</scope>
    <source>
        <strain evidence="3 4">NIES-35</strain>
    </source>
</reference>
<dbReference type="InParanoid" id="A0A2V0P6I6"/>
<dbReference type="PANTHER" id="PTHR24410:SF23">
    <property type="entry name" value="BTB DOMAIN-CONTAINING PROTEIN-RELATED"/>
    <property type="match status" value="1"/>
</dbReference>
<comment type="pathway">
    <text evidence="1">Protein modification; protein ubiquitination.</text>
</comment>
<evidence type="ECO:0000313" key="4">
    <source>
        <dbReference type="Proteomes" id="UP000247498"/>
    </source>
</evidence>
<organism evidence="3 4">
    <name type="scientific">Raphidocelis subcapitata</name>
    <dbReference type="NCBI Taxonomy" id="307507"/>
    <lineage>
        <taxon>Eukaryota</taxon>
        <taxon>Viridiplantae</taxon>
        <taxon>Chlorophyta</taxon>
        <taxon>core chlorophytes</taxon>
        <taxon>Chlorophyceae</taxon>
        <taxon>CS clade</taxon>
        <taxon>Sphaeropleales</taxon>
        <taxon>Selenastraceae</taxon>
        <taxon>Raphidocelis</taxon>
    </lineage>
</organism>
<evidence type="ECO:0000313" key="3">
    <source>
        <dbReference type="EMBL" id="GBF95468.1"/>
    </source>
</evidence>
<dbReference type="STRING" id="307507.A0A2V0P6I6"/>
<feature type="domain" description="BTB" evidence="2">
    <location>
        <begin position="164"/>
        <end position="231"/>
    </location>
</feature>
<accession>A0A2V0P6I6</accession>
<name>A0A2V0P6I6_9CHLO</name>
<dbReference type="SMART" id="SM00225">
    <property type="entry name" value="BTB"/>
    <property type="match status" value="1"/>
</dbReference>
<dbReference type="PROSITE" id="PS50097">
    <property type="entry name" value="BTB"/>
    <property type="match status" value="1"/>
</dbReference>
<gene>
    <name evidence="3" type="ORF">Rsub_07818</name>
</gene>
<dbReference type="CDD" id="cd18186">
    <property type="entry name" value="BTB_POZ_ZBTB_KLHL-like"/>
    <property type="match status" value="1"/>
</dbReference>
<dbReference type="Proteomes" id="UP000247498">
    <property type="component" value="Unassembled WGS sequence"/>
</dbReference>